<evidence type="ECO:0000256" key="1">
    <source>
        <dbReference type="ARBA" id="ARBA00004651"/>
    </source>
</evidence>
<feature type="transmembrane region" description="Helical" evidence="6">
    <location>
        <begin position="31"/>
        <end position="52"/>
    </location>
</feature>
<dbReference type="EMBL" id="CADCTM010000879">
    <property type="protein sequence ID" value="CAA9300218.1"/>
    <property type="molecule type" value="Genomic_DNA"/>
</dbReference>
<dbReference type="PANTHER" id="PTHR33529">
    <property type="entry name" value="SLR0882 PROTEIN-RELATED"/>
    <property type="match status" value="1"/>
</dbReference>
<feature type="transmembrane region" description="Helical" evidence="6">
    <location>
        <begin position="73"/>
        <end position="93"/>
    </location>
</feature>
<sequence>MTFGKSLSPISSILGLSVMDRYLVSELIPPFLFGVGAFSSVGVAIGALFDLVRKITEAGLPMQIAIQVLSLQMPQFIAYAFPMSTLLAAMMTYSRLSSDSELIALRSCGVSVYRMVIPAVVLSLVVTAMTFLFNEKVVPAANYQAAITMQKALKEDKPSFQESNIFYPEYGEVTQPDGQKIKAMKRLFYANQFDGERMKGLTILDWSQQGLNQIVTAESAIWNPGESTWDFFNGTIYVISPDASYRNILRFENQQLKLPKTPLDLVGREKDSAQMNIAQIREYREVIRVTGDTKKVRRLNLRIQQKLAFPFVCLVFGLVGAVLGIQPQRTGKATSFGISVVIIFTYYLLVFITEALGLSGVLTPVLAGWLPDGFGLAAGGFLLYKAAR</sequence>
<accession>A0A6J4KAP8</accession>
<evidence type="ECO:0000256" key="6">
    <source>
        <dbReference type="SAM" id="Phobius"/>
    </source>
</evidence>
<gene>
    <name evidence="7" type="ORF">AVDCRST_MAG92-5032</name>
</gene>
<reference evidence="7" key="1">
    <citation type="submission" date="2020-02" db="EMBL/GenBank/DDBJ databases">
        <authorList>
            <person name="Meier V. D."/>
        </authorList>
    </citation>
    <scope>NUCLEOTIDE SEQUENCE</scope>
    <source>
        <strain evidence="7">AVDCRST_MAG92</strain>
    </source>
</reference>
<evidence type="ECO:0000256" key="5">
    <source>
        <dbReference type="ARBA" id="ARBA00023136"/>
    </source>
</evidence>
<evidence type="ECO:0000256" key="2">
    <source>
        <dbReference type="ARBA" id="ARBA00022475"/>
    </source>
</evidence>
<organism evidence="7">
    <name type="scientific">uncultured Coleofasciculus sp</name>
    <dbReference type="NCBI Taxonomy" id="1267456"/>
    <lineage>
        <taxon>Bacteria</taxon>
        <taxon>Bacillati</taxon>
        <taxon>Cyanobacteriota</taxon>
        <taxon>Cyanophyceae</taxon>
        <taxon>Coleofasciculales</taxon>
        <taxon>Coleofasciculaceae</taxon>
        <taxon>Coleofasciculus</taxon>
        <taxon>environmental samples</taxon>
    </lineage>
</organism>
<feature type="transmembrane region" description="Helical" evidence="6">
    <location>
        <begin position="365"/>
        <end position="384"/>
    </location>
</feature>
<dbReference type="InterPro" id="IPR005495">
    <property type="entry name" value="LptG/LptF_permease"/>
</dbReference>
<feature type="transmembrane region" description="Helical" evidence="6">
    <location>
        <begin position="307"/>
        <end position="327"/>
    </location>
</feature>
<evidence type="ECO:0000313" key="7">
    <source>
        <dbReference type="EMBL" id="CAA9300218.1"/>
    </source>
</evidence>
<dbReference type="AlphaFoldDB" id="A0A6J4KAP8"/>
<keyword evidence="3 6" id="KW-0812">Transmembrane</keyword>
<keyword evidence="2" id="KW-1003">Cell membrane</keyword>
<evidence type="ECO:0000256" key="4">
    <source>
        <dbReference type="ARBA" id="ARBA00022989"/>
    </source>
</evidence>
<dbReference type="Pfam" id="PF03739">
    <property type="entry name" value="LptF_LptG"/>
    <property type="match status" value="1"/>
</dbReference>
<protein>
    <submittedName>
        <fullName evidence="7">Lipopolysaccharide export system permease protein LptF @ Lipopolysaccharide export system permease protein LptG</fullName>
    </submittedName>
</protein>
<dbReference type="PANTHER" id="PTHR33529:SF6">
    <property type="entry name" value="YJGP_YJGQ FAMILY PERMEASE"/>
    <property type="match status" value="1"/>
</dbReference>
<feature type="transmembrane region" description="Helical" evidence="6">
    <location>
        <begin position="333"/>
        <end position="353"/>
    </location>
</feature>
<evidence type="ECO:0000256" key="3">
    <source>
        <dbReference type="ARBA" id="ARBA00022692"/>
    </source>
</evidence>
<proteinExistence type="predicted"/>
<dbReference type="GO" id="GO:0015920">
    <property type="term" value="P:lipopolysaccharide transport"/>
    <property type="evidence" value="ECO:0007669"/>
    <property type="project" value="TreeGrafter"/>
</dbReference>
<name>A0A6J4KAP8_9CYAN</name>
<feature type="transmembrane region" description="Helical" evidence="6">
    <location>
        <begin position="113"/>
        <end position="133"/>
    </location>
</feature>
<keyword evidence="5 6" id="KW-0472">Membrane</keyword>
<comment type="subcellular location">
    <subcellularLocation>
        <location evidence="1">Cell membrane</location>
        <topology evidence="1">Multi-pass membrane protein</topology>
    </subcellularLocation>
</comment>
<keyword evidence="4 6" id="KW-1133">Transmembrane helix</keyword>
<dbReference type="GO" id="GO:0043190">
    <property type="term" value="C:ATP-binding cassette (ABC) transporter complex"/>
    <property type="evidence" value="ECO:0007669"/>
    <property type="project" value="TreeGrafter"/>
</dbReference>